<evidence type="ECO:0000313" key="1">
    <source>
        <dbReference type="EMBL" id="SDJ04298.1"/>
    </source>
</evidence>
<gene>
    <name evidence="1" type="ORF">SAMN05216192_11127</name>
</gene>
<name>A0A1G8QI09_9BACL</name>
<evidence type="ECO:0000313" key="2">
    <source>
        <dbReference type="Proteomes" id="UP000199050"/>
    </source>
</evidence>
<dbReference type="Pfam" id="PF10934">
    <property type="entry name" value="Sheath_initiator"/>
    <property type="match status" value="1"/>
</dbReference>
<dbReference type="InterPro" id="IPR020288">
    <property type="entry name" value="Sheath_initiator"/>
</dbReference>
<dbReference type="AlphaFoldDB" id="A0A1G8QI09"/>
<evidence type="ECO:0008006" key="3">
    <source>
        <dbReference type="Google" id="ProtNLM"/>
    </source>
</evidence>
<accession>A0A1G8QI09</accession>
<dbReference type="RefSeq" id="WP_090714394.1">
    <property type="nucleotide sequence ID" value="NZ_CBCSKY010000009.1"/>
</dbReference>
<keyword evidence="2" id="KW-1185">Reference proteome</keyword>
<sequence>MIPAVGRSGPIKGLLEEEAPGQSVMSPSLTYRMDWGMKRITGTVDALEAVRQAAIKVLRTERYEFLIYSADYGTEWNLLLGKDRLLVRAELQRIVSEALLQDERIRGLEQAEIIFNGDQVSFNCTVVTYYGNFELRKELIDSV</sequence>
<dbReference type="SUPFAM" id="SSF160719">
    <property type="entry name" value="gpW/gp25-like"/>
    <property type="match status" value="1"/>
</dbReference>
<dbReference type="Proteomes" id="UP000199050">
    <property type="component" value="Unassembled WGS sequence"/>
</dbReference>
<organism evidence="1 2">
    <name type="scientific">Paenibacillus typhae</name>
    <dbReference type="NCBI Taxonomy" id="1174501"/>
    <lineage>
        <taxon>Bacteria</taxon>
        <taxon>Bacillati</taxon>
        <taxon>Bacillota</taxon>
        <taxon>Bacilli</taxon>
        <taxon>Bacillales</taxon>
        <taxon>Paenibacillaceae</taxon>
        <taxon>Paenibacillus</taxon>
    </lineage>
</organism>
<dbReference type="OrthoDB" id="89089at2"/>
<dbReference type="EMBL" id="FNDX01000011">
    <property type="protein sequence ID" value="SDJ04298.1"/>
    <property type="molecule type" value="Genomic_DNA"/>
</dbReference>
<dbReference type="STRING" id="1174501.SAMN05216192_11127"/>
<proteinExistence type="predicted"/>
<reference evidence="2" key="1">
    <citation type="submission" date="2016-10" db="EMBL/GenBank/DDBJ databases">
        <authorList>
            <person name="Varghese N."/>
            <person name="Submissions S."/>
        </authorList>
    </citation>
    <scope>NUCLEOTIDE SEQUENCE [LARGE SCALE GENOMIC DNA]</scope>
    <source>
        <strain evidence="2">CGMCC 1.11012</strain>
    </source>
</reference>
<protein>
    <recommendedName>
        <fullName evidence="3">DUF2634 domain-containing protein</fullName>
    </recommendedName>
</protein>